<dbReference type="PANTHER" id="PTHR35910:SF6">
    <property type="entry name" value="2EXR DOMAIN-CONTAINING PROTEIN"/>
    <property type="match status" value="1"/>
</dbReference>
<dbReference type="Pfam" id="PF20150">
    <property type="entry name" value="2EXR"/>
    <property type="match status" value="1"/>
</dbReference>
<dbReference type="OrthoDB" id="3557569at2759"/>
<keyword evidence="3" id="KW-1185">Reference proteome</keyword>
<dbReference type="AlphaFoldDB" id="A0A2J6QKE9"/>
<evidence type="ECO:0000313" key="3">
    <source>
        <dbReference type="Proteomes" id="UP000235672"/>
    </source>
</evidence>
<evidence type="ECO:0000313" key="2">
    <source>
        <dbReference type="EMBL" id="PMD26748.1"/>
    </source>
</evidence>
<evidence type="ECO:0000259" key="1">
    <source>
        <dbReference type="Pfam" id="PF20150"/>
    </source>
</evidence>
<proteinExistence type="predicted"/>
<name>A0A2J6QKE9_9HELO</name>
<sequence length="249" mass="29217">MAEAQVASVLSNLSISASSPTLHSFSTFPVELRLKVYLLMFTPRYVHYNPALALHSDFVLDPAIPVLLHICHESREFALQHYKLYTVGPRQLYLHPVLDVVLWIRYPVGFGPQAFRDDARRLLQENENVPLEIPKLAISVMFWNRIKTKEGTYRDLYKRIRNGRIQRLCIVNDVYLPIKPNKVREARMKLKKWNTGFIRLEKVAWGHWDVQTDYCFTNEKREEILPEIKFRKIAFVCELAGRFYPLATN</sequence>
<organism evidence="2 3">
    <name type="scientific">Hyaloscypha hepaticicola</name>
    <dbReference type="NCBI Taxonomy" id="2082293"/>
    <lineage>
        <taxon>Eukaryota</taxon>
        <taxon>Fungi</taxon>
        <taxon>Dikarya</taxon>
        <taxon>Ascomycota</taxon>
        <taxon>Pezizomycotina</taxon>
        <taxon>Leotiomycetes</taxon>
        <taxon>Helotiales</taxon>
        <taxon>Hyaloscyphaceae</taxon>
        <taxon>Hyaloscypha</taxon>
    </lineage>
</organism>
<reference evidence="2 3" key="1">
    <citation type="submission" date="2016-05" db="EMBL/GenBank/DDBJ databases">
        <title>A degradative enzymes factory behind the ericoid mycorrhizal symbiosis.</title>
        <authorList>
            <consortium name="DOE Joint Genome Institute"/>
            <person name="Martino E."/>
            <person name="Morin E."/>
            <person name="Grelet G."/>
            <person name="Kuo A."/>
            <person name="Kohler A."/>
            <person name="Daghino S."/>
            <person name="Barry K."/>
            <person name="Choi C."/>
            <person name="Cichocki N."/>
            <person name="Clum A."/>
            <person name="Copeland A."/>
            <person name="Hainaut M."/>
            <person name="Haridas S."/>
            <person name="Labutti K."/>
            <person name="Lindquist E."/>
            <person name="Lipzen A."/>
            <person name="Khouja H.-R."/>
            <person name="Murat C."/>
            <person name="Ohm R."/>
            <person name="Olson A."/>
            <person name="Spatafora J."/>
            <person name="Veneault-Fourrey C."/>
            <person name="Henrissat B."/>
            <person name="Grigoriev I."/>
            <person name="Martin F."/>
            <person name="Perotto S."/>
        </authorList>
    </citation>
    <scope>NUCLEOTIDE SEQUENCE [LARGE SCALE GENOMIC DNA]</scope>
    <source>
        <strain evidence="2 3">UAMH 7357</strain>
    </source>
</reference>
<dbReference type="EMBL" id="KZ613467">
    <property type="protein sequence ID" value="PMD26748.1"/>
    <property type="molecule type" value="Genomic_DNA"/>
</dbReference>
<dbReference type="Proteomes" id="UP000235672">
    <property type="component" value="Unassembled WGS sequence"/>
</dbReference>
<dbReference type="InterPro" id="IPR045518">
    <property type="entry name" value="2EXR"/>
</dbReference>
<accession>A0A2J6QKE9</accession>
<feature type="domain" description="2EXR" evidence="1">
    <location>
        <begin position="23"/>
        <end position="101"/>
    </location>
</feature>
<dbReference type="PANTHER" id="PTHR35910">
    <property type="entry name" value="2EXR DOMAIN-CONTAINING PROTEIN"/>
    <property type="match status" value="1"/>
</dbReference>
<gene>
    <name evidence="2" type="ORF">NA56DRAFT_697985</name>
</gene>
<protein>
    <recommendedName>
        <fullName evidence="1">2EXR domain-containing protein</fullName>
    </recommendedName>
</protein>